<dbReference type="AlphaFoldDB" id="A0A4R8M3W3"/>
<keyword evidence="3" id="KW-1185">Reference proteome</keyword>
<dbReference type="InterPro" id="IPR005175">
    <property type="entry name" value="PPC_dom"/>
</dbReference>
<dbReference type="PANTHER" id="PTHR34988">
    <property type="entry name" value="PROTEIN, PUTATIVE-RELATED"/>
    <property type="match status" value="1"/>
</dbReference>
<dbReference type="PANTHER" id="PTHR34988:SF1">
    <property type="entry name" value="DNA-BINDING PROTEIN"/>
    <property type="match status" value="1"/>
</dbReference>
<organism evidence="2 3">
    <name type="scientific">Aminivibrio pyruvatiphilus</name>
    <dbReference type="NCBI Taxonomy" id="1005740"/>
    <lineage>
        <taxon>Bacteria</taxon>
        <taxon>Thermotogati</taxon>
        <taxon>Synergistota</taxon>
        <taxon>Synergistia</taxon>
        <taxon>Synergistales</taxon>
        <taxon>Aminobacteriaceae</taxon>
        <taxon>Aminivibrio</taxon>
    </lineage>
</organism>
<dbReference type="SUPFAM" id="SSF117856">
    <property type="entry name" value="AF0104/ALDC/Ptd012-like"/>
    <property type="match status" value="1"/>
</dbReference>
<dbReference type="EMBL" id="SORI01000010">
    <property type="protein sequence ID" value="TDY59899.1"/>
    <property type="molecule type" value="Genomic_DNA"/>
</dbReference>
<dbReference type="OrthoDB" id="5012at2"/>
<evidence type="ECO:0000259" key="1">
    <source>
        <dbReference type="PROSITE" id="PS51742"/>
    </source>
</evidence>
<evidence type="ECO:0000313" key="2">
    <source>
        <dbReference type="EMBL" id="TDY59899.1"/>
    </source>
</evidence>
<comment type="caution">
    <text evidence="2">The sequence shown here is derived from an EMBL/GenBank/DDBJ whole genome shotgun (WGS) entry which is preliminary data.</text>
</comment>
<accession>A0A4R8M3W3</accession>
<dbReference type="Gene3D" id="3.30.1330.80">
    <property type="entry name" value="Hypothetical protein, similar to alpha- acetolactate decarboxylase, domain 2"/>
    <property type="match status" value="1"/>
</dbReference>
<protein>
    <recommendedName>
        <fullName evidence="1">PPC domain-containing protein</fullName>
    </recommendedName>
</protein>
<dbReference type="Proteomes" id="UP000295066">
    <property type="component" value="Unassembled WGS sequence"/>
</dbReference>
<reference evidence="2 3" key="1">
    <citation type="submission" date="2019-03" db="EMBL/GenBank/DDBJ databases">
        <title>Genomic Encyclopedia of Type Strains, Phase IV (KMG-IV): sequencing the most valuable type-strain genomes for metagenomic binning, comparative biology and taxonomic classification.</title>
        <authorList>
            <person name="Goeker M."/>
        </authorList>
    </citation>
    <scope>NUCLEOTIDE SEQUENCE [LARGE SCALE GENOMIC DNA]</scope>
    <source>
        <strain evidence="2 3">DSM 25964</strain>
    </source>
</reference>
<proteinExistence type="predicted"/>
<gene>
    <name evidence="2" type="ORF">C8D99_11026</name>
</gene>
<dbReference type="PROSITE" id="PS51742">
    <property type="entry name" value="PPC"/>
    <property type="match status" value="1"/>
</dbReference>
<dbReference type="CDD" id="cd11378">
    <property type="entry name" value="DUF296"/>
    <property type="match status" value="1"/>
</dbReference>
<dbReference type="Pfam" id="PF03479">
    <property type="entry name" value="PCC"/>
    <property type="match status" value="1"/>
</dbReference>
<feature type="domain" description="PPC" evidence="1">
    <location>
        <begin position="4"/>
        <end position="140"/>
    </location>
</feature>
<evidence type="ECO:0000313" key="3">
    <source>
        <dbReference type="Proteomes" id="UP000295066"/>
    </source>
</evidence>
<name>A0A4R8M3W3_9BACT</name>
<sequence>MKYAATDEMIALRLSEGDDLGDSIAHVCRTCDVDSAVIVSAAGMVSSVTFGWYNGRDYNTETVKDIMELAVLSGNVSYRGGALYPHLHGVFNKPDHGAISGHILQAIVFNNAEVFLKPLSTVMLGRAFDGAFEALAPEKRL</sequence>